<feature type="compositionally biased region" description="Acidic residues" evidence="6">
    <location>
        <begin position="406"/>
        <end position="422"/>
    </location>
</feature>
<feature type="compositionally biased region" description="Basic and acidic residues" evidence="6">
    <location>
        <begin position="675"/>
        <end position="685"/>
    </location>
</feature>
<dbReference type="PANTHER" id="PTHR46423">
    <property type="entry name" value="RNA POLYMERASE II-ASSOCIATED PROTEIN 3"/>
    <property type="match status" value="1"/>
</dbReference>
<evidence type="ECO:0000256" key="5">
    <source>
        <dbReference type="PROSITE-ProRule" id="PRU00339"/>
    </source>
</evidence>
<feature type="compositionally biased region" description="Basic and acidic residues" evidence="6">
    <location>
        <begin position="589"/>
        <end position="598"/>
    </location>
</feature>
<dbReference type="Gene3D" id="1.25.40.10">
    <property type="entry name" value="Tetratricopeptide repeat domain"/>
    <property type="match status" value="3"/>
</dbReference>
<dbReference type="InterPro" id="IPR025986">
    <property type="entry name" value="RPAP3-like_C"/>
</dbReference>
<evidence type="ECO:0000256" key="1">
    <source>
        <dbReference type="ARBA" id="ARBA00022737"/>
    </source>
</evidence>
<organism evidence="8 9">
    <name type="scientific">Pycnococcus provasolii</name>
    <dbReference type="NCBI Taxonomy" id="41880"/>
    <lineage>
        <taxon>Eukaryota</taxon>
        <taxon>Viridiplantae</taxon>
        <taxon>Chlorophyta</taxon>
        <taxon>Pseudoscourfieldiophyceae</taxon>
        <taxon>Pseudoscourfieldiales</taxon>
        <taxon>Pycnococcaceae</taxon>
        <taxon>Pycnococcus</taxon>
    </lineage>
</organism>
<evidence type="ECO:0000256" key="3">
    <source>
        <dbReference type="ARBA" id="ARBA00038275"/>
    </source>
</evidence>
<feature type="compositionally biased region" description="Acidic residues" evidence="6">
    <location>
        <begin position="615"/>
        <end position="627"/>
    </location>
</feature>
<feature type="region of interest" description="Disordered" evidence="6">
    <location>
        <begin position="139"/>
        <end position="183"/>
    </location>
</feature>
<dbReference type="Proteomes" id="UP000660262">
    <property type="component" value="Unassembled WGS sequence"/>
</dbReference>
<feature type="compositionally biased region" description="Basic and acidic residues" evidence="6">
    <location>
        <begin position="777"/>
        <end position="788"/>
    </location>
</feature>
<evidence type="ECO:0000313" key="9">
    <source>
        <dbReference type="Proteomes" id="UP000660262"/>
    </source>
</evidence>
<feature type="compositionally biased region" description="Polar residues" evidence="6">
    <location>
        <begin position="798"/>
        <end position="808"/>
    </location>
</feature>
<reference evidence="8" key="1">
    <citation type="submission" date="2020-10" db="EMBL/GenBank/DDBJ databases">
        <title>Unveiling of a novel bifunctional photoreceptor, Dualchrome1, isolated from a cosmopolitan green alga.</title>
        <authorList>
            <person name="Suzuki S."/>
            <person name="Kawachi M."/>
        </authorList>
    </citation>
    <scope>NUCLEOTIDE SEQUENCE</scope>
    <source>
        <strain evidence="8">NIES 2893</strain>
    </source>
</reference>
<dbReference type="AlphaFoldDB" id="A0A830HGL1"/>
<dbReference type="InterPro" id="IPR051966">
    <property type="entry name" value="RPAP3"/>
</dbReference>
<protein>
    <recommendedName>
        <fullName evidence="4">RNA polymerase II-associated protein 3</fullName>
    </recommendedName>
</protein>
<gene>
    <name evidence="8" type="ORF">PPROV_000352400</name>
</gene>
<keyword evidence="1" id="KW-0677">Repeat</keyword>
<dbReference type="EMBL" id="BNJQ01000008">
    <property type="protein sequence ID" value="GHP04771.1"/>
    <property type="molecule type" value="Genomic_DNA"/>
</dbReference>
<feature type="compositionally biased region" description="Basic and acidic residues" evidence="6">
    <location>
        <begin position="206"/>
        <end position="226"/>
    </location>
</feature>
<dbReference type="GO" id="GO:0101031">
    <property type="term" value="C:protein folding chaperone complex"/>
    <property type="evidence" value="ECO:0007669"/>
    <property type="project" value="TreeGrafter"/>
</dbReference>
<feature type="region of interest" description="Disordered" evidence="6">
    <location>
        <begin position="200"/>
        <end position="236"/>
    </location>
</feature>
<feature type="compositionally biased region" description="Basic and acidic residues" evidence="6">
    <location>
        <begin position="390"/>
        <end position="405"/>
    </location>
</feature>
<evidence type="ECO:0000256" key="4">
    <source>
        <dbReference type="ARBA" id="ARBA00040133"/>
    </source>
</evidence>
<proteinExistence type="inferred from homology"/>
<dbReference type="InterPro" id="IPR011990">
    <property type="entry name" value="TPR-like_helical_dom_sf"/>
</dbReference>
<feature type="repeat" description="TPR" evidence="5">
    <location>
        <begin position="334"/>
        <end position="367"/>
    </location>
</feature>
<feature type="compositionally biased region" description="Acidic residues" evidence="6">
    <location>
        <begin position="652"/>
        <end position="666"/>
    </location>
</feature>
<dbReference type="InterPro" id="IPR019734">
    <property type="entry name" value="TPR_rpt"/>
</dbReference>
<comment type="similarity">
    <text evidence="3">Belongs to the RPAP3 family.</text>
</comment>
<keyword evidence="2 5" id="KW-0802">TPR repeat</keyword>
<evidence type="ECO:0000256" key="2">
    <source>
        <dbReference type="ARBA" id="ARBA00022803"/>
    </source>
</evidence>
<sequence>MSATPGGVPHAPVPTPINNHVEQTASRIVPSKDEKVLFDNITFDEINALTDVKKLHRMERYMRQEGFEPTANAIKARMIVLGADKAKIEPLGPEARKVMDNVLDDARLDILNWTSEVKERDEQLVAADAGNASLPVRNARTAQAPAPAAASEETTTTTTSSTVVGKKLTAEEKRRNRDQGDVRSGRAYYDRWDRYAEDEEAEEEEEKKVEEQKARDFLSGKNKPADNAEASGAGDEHELVRRLRLYNGATDAERAFAAAREKDKGNELFRAREYTAAIDAFSLSLALHPNNSAVHSNRAAAYLKVKRYDDVIEDCTNAIKCADDAFNSNPASTMKVYMRRGTACTELKRYEEAVDDFDKASEYAEAAGNEKAGRDIQESRIKAARYIEREKERKSVPEKTTRVMIEEVDDEDEDDDDDEDGGDPSAAQEGGEFLASKSFAGARKGYAFRTGKQGLGYYRDPVQKGVVAAAPSPAPEPVQDPAAVALDSATKMKVAANDKFKKRDYGGARKGYSEAIEILETTKTKEANSDADRAIALDKSFVKAYHRRAAARAVLGKLVDSLADYERVLKTMPDNAQLKAEMADVRKKLEASEAKESSKTPAPKAESTRVKIPIVEEDDDDDEEEEEEQKKKATPPTPAPKAESTRVKIPIVEEDDDDEEEEEEESTPTPSNAEAAEKEKIRGNDLFKQGASARRRKMPLFSNRAMCRLVLGRAADAESDADRAIALDKSFVKAYHRRAAARAVLGKLVDSLADYERVLKTMPDNAQLKAEMADVRKKLEASEAKESSKTPAPKTESTRSPPQQQKETSAPSASSPSPAKDVQSPKSTPTSTTRARTTLPSSPIIMPPSPKCATDFEVAVRNLKSDANMLFDYLKTNVTSVDALAKLVKGSLQGEVVDAIVATLVIAGSEDASPAFARVALDVLLGLSRSDRFAIVGMMLSKRTKSGVAAVCDMCKAPGDVVDVGAVKKAYKV</sequence>
<dbReference type="Pfam" id="PF13877">
    <property type="entry name" value="RPAP3_C"/>
    <property type="match status" value="1"/>
</dbReference>
<feature type="compositionally biased region" description="Low complexity" evidence="6">
    <location>
        <begin position="141"/>
        <end position="162"/>
    </location>
</feature>
<dbReference type="PANTHER" id="PTHR46423:SF1">
    <property type="entry name" value="RNA POLYMERASE II-ASSOCIATED PROTEIN 3"/>
    <property type="match status" value="1"/>
</dbReference>
<dbReference type="OrthoDB" id="568331at2759"/>
<feature type="region of interest" description="Disordered" evidence="6">
    <location>
        <begin position="390"/>
        <end position="434"/>
    </location>
</feature>
<name>A0A830HGL1_9CHLO</name>
<comment type="caution">
    <text evidence="8">The sequence shown here is derived from an EMBL/GenBank/DDBJ whole genome shotgun (WGS) entry which is preliminary data.</text>
</comment>
<evidence type="ECO:0000259" key="7">
    <source>
        <dbReference type="Pfam" id="PF13877"/>
    </source>
</evidence>
<feature type="domain" description="RNA-polymerase II-associated protein 3-like C-terminal" evidence="7">
    <location>
        <begin position="850"/>
        <end position="945"/>
    </location>
</feature>
<dbReference type="SUPFAM" id="SSF48452">
    <property type="entry name" value="TPR-like"/>
    <property type="match status" value="3"/>
</dbReference>
<feature type="region of interest" description="Disordered" evidence="6">
    <location>
        <begin position="777"/>
        <end position="850"/>
    </location>
</feature>
<evidence type="ECO:0000256" key="6">
    <source>
        <dbReference type="SAM" id="MobiDB-lite"/>
    </source>
</evidence>
<feature type="compositionally biased region" description="Basic and acidic residues" evidence="6">
    <location>
        <begin position="168"/>
        <end position="183"/>
    </location>
</feature>
<accession>A0A830HGL1</accession>
<feature type="compositionally biased region" description="Low complexity" evidence="6">
    <location>
        <begin position="809"/>
        <end position="844"/>
    </location>
</feature>
<feature type="repeat" description="TPR" evidence="5">
    <location>
        <begin position="258"/>
        <end position="291"/>
    </location>
</feature>
<keyword evidence="9" id="KW-1185">Reference proteome</keyword>
<feature type="region of interest" description="Disordered" evidence="6">
    <location>
        <begin position="589"/>
        <end position="692"/>
    </location>
</feature>
<dbReference type="PROSITE" id="PS50005">
    <property type="entry name" value="TPR"/>
    <property type="match status" value="2"/>
</dbReference>
<dbReference type="SMART" id="SM00028">
    <property type="entry name" value="TPR"/>
    <property type="match status" value="6"/>
</dbReference>
<evidence type="ECO:0000313" key="8">
    <source>
        <dbReference type="EMBL" id="GHP04771.1"/>
    </source>
</evidence>